<feature type="domain" description="Zn(2)-C6 fungal-type" evidence="6">
    <location>
        <begin position="68"/>
        <end position="98"/>
    </location>
</feature>
<feature type="compositionally biased region" description="Polar residues" evidence="5">
    <location>
        <begin position="166"/>
        <end position="182"/>
    </location>
</feature>
<evidence type="ECO:0000313" key="8">
    <source>
        <dbReference type="Proteomes" id="UP000809789"/>
    </source>
</evidence>
<keyword evidence="4" id="KW-0539">Nucleus</keyword>
<evidence type="ECO:0000259" key="6">
    <source>
        <dbReference type="PROSITE" id="PS50048"/>
    </source>
</evidence>
<dbReference type="Proteomes" id="UP000809789">
    <property type="component" value="Unassembled WGS sequence"/>
</dbReference>
<dbReference type="GO" id="GO:0000981">
    <property type="term" value="F:DNA-binding transcription factor activity, RNA polymerase II-specific"/>
    <property type="evidence" value="ECO:0007669"/>
    <property type="project" value="InterPro"/>
</dbReference>
<dbReference type="PRINTS" id="PR00755">
    <property type="entry name" value="AFLATOXINBRP"/>
</dbReference>
<evidence type="ECO:0000256" key="2">
    <source>
        <dbReference type="ARBA" id="ARBA00022723"/>
    </source>
</evidence>
<dbReference type="PANTHER" id="PTHR46910:SF3">
    <property type="entry name" value="HALOTOLERANCE PROTEIN 9-RELATED"/>
    <property type="match status" value="1"/>
</dbReference>
<dbReference type="AlphaFoldDB" id="A0A8K0PGK5"/>
<dbReference type="GO" id="GO:0005634">
    <property type="term" value="C:nucleus"/>
    <property type="evidence" value="ECO:0007669"/>
    <property type="project" value="UniProtKB-SubCell"/>
</dbReference>
<comment type="subcellular location">
    <subcellularLocation>
        <location evidence="1">Nucleus</location>
    </subcellularLocation>
</comment>
<evidence type="ECO:0000313" key="7">
    <source>
        <dbReference type="EMBL" id="KAG8629071.1"/>
    </source>
</evidence>
<keyword evidence="3" id="KW-0238">DNA-binding</keyword>
<dbReference type="PROSITE" id="PS00463">
    <property type="entry name" value="ZN2_CY6_FUNGAL_1"/>
    <property type="match status" value="1"/>
</dbReference>
<dbReference type="Gene3D" id="4.10.240.10">
    <property type="entry name" value="Zn(2)-C6 fungal-type DNA-binding domain"/>
    <property type="match status" value="1"/>
</dbReference>
<dbReference type="CDD" id="cd12148">
    <property type="entry name" value="fungal_TF_MHR"/>
    <property type="match status" value="1"/>
</dbReference>
<dbReference type="SUPFAM" id="SSF57701">
    <property type="entry name" value="Zn2/Cys6 DNA-binding domain"/>
    <property type="match status" value="1"/>
</dbReference>
<dbReference type="EMBL" id="JAESVG020000003">
    <property type="protein sequence ID" value="KAG8629071.1"/>
    <property type="molecule type" value="Genomic_DNA"/>
</dbReference>
<dbReference type="Pfam" id="PF00172">
    <property type="entry name" value="Zn_clus"/>
    <property type="match status" value="1"/>
</dbReference>
<keyword evidence="8" id="KW-1185">Reference proteome</keyword>
<reference evidence="7" key="1">
    <citation type="submission" date="2021-07" db="EMBL/GenBank/DDBJ databases">
        <title>Elsinoe batatas strain:CRI-CJ2 Genome sequencing and assembly.</title>
        <authorList>
            <person name="Huang L."/>
        </authorList>
    </citation>
    <scope>NUCLEOTIDE SEQUENCE</scope>
    <source>
        <strain evidence="7">CRI-CJ2</strain>
    </source>
</reference>
<dbReference type="InterPro" id="IPR001138">
    <property type="entry name" value="Zn2Cys6_DnaBD"/>
</dbReference>
<dbReference type="OrthoDB" id="39175at2759"/>
<evidence type="ECO:0000256" key="1">
    <source>
        <dbReference type="ARBA" id="ARBA00004123"/>
    </source>
</evidence>
<dbReference type="GO" id="GO:0003677">
    <property type="term" value="F:DNA binding"/>
    <property type="evidence" value="ECO:0007669"/>
    <property type="project" value="UniProtKB-KW"/>
</dbReference>
<dbReference type="InterPro" id="IPR050987">
    <property type="entry name" value="AtrR-like"/>
</dbReference>
<dbReference type="GO" id="GO:0008270">
    <property type="term" value="F:zinc ion binding"/>
    <property type="evidence" value="ECO:0007669"/>
    <property type="project" value="InterPro"/>
</dbReference>
<protein>
    <recommendedName>
        <fullName evidence="6">Zn(2)-C6 fungal-type domain-containing protein</fullName>
    </recommendedName>
</protein>
<evidence type="ECO:0000256" key="3">
    <source>
        <dbReference type="ARBA" id="ARBA00023125"/>
    </source>
</evidence>
<proteinExistence type="predicted"/>
<keyword evidence="2" id="KW-0479">Metal-binding</keyword>
<feature type="region of interest" description="Disordered" evidence="5">
    <location>
        <begin position="1"/>
        <end position="34"/>
    </location>
</feature>
<evidence type="ECO:0000256" key="5">
    <source>
        <dbReference type="SAM" id="MobiDB-lite"/>
    </source>
</evidence>
<organism evidence="7 8">
    <name type="scientific">Elsinoe batatas</name>
    <dbReference type="NCBI Taxonomy" id="2601811"/>
    <lineage>
        <taxon>Eukaryota</taxon>
        <taxon>Fungi</taxon>
        <taxon>Dikarya</taxon>
        <taxon>Ascomycota</taxon>
        <taxon>Pezizomycotina</taxon>
        <taxon>Dothideomycetes</taxon>
        <taxon>Dothideomycetidae</taxon>
        <taxon>Myriangiales</taxon>
        <taxon>Elsinoaceae</taxon>
        <taxon>Elsinoe</taxon>
    </lineage>
</organism>
<dbReference type="PROSITE" id="PS50048">
    <property type="entry name" value="ZN2_CY6_FUNGAL_2"/>
    <property type="match status" value="1"/>
</dbReference>
<dbReference type="PANTHER" id="PTHR46910">
    <property type="entry name" value="TRANSCRIPTION FACTOR PDR1"/>
    <property type="match status" value="1"/>
</dbReference>
<dbReference type="SMART" id="SM00066">
    <property type="entry name" value="GAL4"/>
    <property type="match status" value="1"/>
</dbReference>
<sequence>MSTFLLGPWLSVQAPDQAPEKSDKSRQPQKARLKVSRWKGTNIRNLPPFATACRPTSYWPGTMPEQSSCDPCRSTKVKCTKERPVCVRCQQRNLECVYSQRKKWKPRRKKSEGTILDRVKRLEQHVTPTSPGPESPGGESSVLSPIEHVTWPQQHLSPIAHHNAPISPNSHARTGHGSSISHTGHALPFQQLPQTPSVSVPVELPRSIPRHLSIKWLHNALTDRIHDKFLGLVDLKALEPIPTIIDSSYAKVDPAVATIYYFLINIGWHQDVSAEPYWGSVIYTLCVQSLPDWDTMETFSDLDLAAVIVAIYTAQEKFDLHMAWKLFLQSKRIIDGLGIREMDARPLPPEATPDERTEARRLAFGQIMRLDCIFRAFYGKPPVFMHEPWSVHLPSAVINKAADPHAMGLATILVAFARIMLVIMESFSVLDDDDMTQRDIRSKMETYFWQTHEWLEEWRIEDAFHKSINPSEKRLFGDTLVFAWSLLVVWEQKMRGSRDLTRLVARGSARKVIRVFLELAEMDRRRGSWACRSALSVTGTTSFVSFFYLYRLTNTDSKEDNRKDRLLLEEFTELLIKGSQTYGYSRLLPLAEYMYRVVREPEMGIEPGIAGVPEVARMRDWNASYAL</sequence>
<comment type="caution">
    <text evidence="7">The sequence shown here is derived from an EMBL/GenBank/DDBJ whole genome shotgun (WGS) entry which is preliminary data.</text>
</comment>
<evidence type="ECO:0000256" key="4">
    <source>
        <dbReference type="ARBA" id="ARBA00023242"/>
    </source>
</evidence>
<dbReference type="InterPro" id="IPR036864">
    <property type="entry name" value="Zn2-C6_fun-type_DNA-bd_sf"/>
</dbReference>
<accession>A0A8K0PGK5</accession>
<gene>
    <name evidence="7" type="ORF">KVT40_002936</name>
</gene>
<dbReference type="CDD" id="cd00067">
    <property type="entry name" value="GAL4"/>
    <property type="match status" value="1"/>
</dbReference>
<feature type="region of interest" description="Disordered" evidence="5">
    <location>
        <begin position="122"/>
        <end position="142"/>
    </location>
</feature>
<feature type="region of interest" description="Disordered" evidence="5">
    <location>
        <begin position="163"/>
        <end position="184"/>
    </location>
</feature>
<name>A0A8K0PGK5_9PEZI</name>